<keyword evidence="3" id="KW-0804">Transcription</keyword>
<dbReference type="InterPro" id="IPR018060">
    <property type="entry name" value="HTH_AraC"/>
</dbReference>
<evidence type="ECO:0000256" key="2">
    <source>
        <dbReference type="ARBA" id="ARBA00023125"/>
    </source>
</evidence>
<dbReference type="Gene3D" id="1.10.10.60">
    <property type="entry name" value="Homeodomain-like"/>
    <property type="match status" value="1"/>
</dbReference>
<evidence type="ECO:0000259" key="4">
    <source>
        <dbReference type="PROSITE" id="PS01124"/>
    </source>
</evidence>
<dbReference type="SMART" id="SM00342">
    <property type="entry name" value="HTH_ARAC"/>
    <property type="match status" value="1"/>
</dbReference>
<comment type="caution">
    <text evidence="5">The sequence shown here is derived from an EMBL/GenBank/DDBJ whole genome shotgun (WGS) entry which is preliminary data.</text>
</comment>
<accession>A0ABP9JZX7</accession>
<dbReference type="RefSeq" id="WP_345494133.1">
    <property type="nucleotide sequence ID" value="NZ_BAABJM010000001.1"/>
</dbReference>
<evidence type="ECO:0000313" key="6">
    <source>
        <dbReference type="Proteomes" id="UP001500603"/>
    </source>
</evidence>
<dbReference type="InterPro" id="IPR050204">
    <property type="entry name" value="AraC_XylS_family_regulators"/>
</dbReference>
<dbReference type="PANTHER" id="PTHR46796:SF15">
    <property type="entry name" value="BLL1074 PROTEIN"/>
    <property type="match status" value="1"/>
</dbReference>
<dbReference type="PROSITE" id="PS01124">
    <property type="entry name" value="HTH_ARAC_FAMILY_2"/>
    <property type="match status" value="1"/>
</dbReference>
<proteinExistence type="predicted"/>
<keyword evidence="1" id="KW-0805">Transcription regulation</keyword>
<keyword evidence="2" id="KW-0238">DNA-binding</keyword>
<dbReference type="PANTHER" id="PTHR46796">
    <property type="entry name" value="HTH-TYPE TRANSCRIPTIONAL ACTIVATOR RHAS-RELATED"/>
    <property type="match status" value="1"/>
</dbReference>
<evidence type="ECO:0000256" key="3">
    <source>
        <dbReference type="ARBA" id="ARBA00023163"/>
    </source>
</evidence>
<name>A0ABP9JZX7_9NOCA</name>
<evidence type="ECO:0000256" key="1">
    <source>
        <dbReference type="ARBA" id="ARBA00023015"/>
    </source>
</evidence>
<sequence>MTTTSLATPLLTVDLVEQRIPVPESLRQWFTEAGQIPIARDRSVPLAHIPQAATTIALRTEYGRPRAALVIGPQTRATYPAADKPVGALRLRVAPGAVRSLLGISALALTDRAIRLADLPGPLGRAAPELLTLPTDKALDYLADQLPRLIREQPTQRTHRELLTTAVAALTGTPLGKSVHELAVELAVSERQLRNLFSTGIGVSPKHFARIDRIRRVVTGVGTTPWAQLATATGYFDQSHMTSDFRTLMGVAPTSYLRGAVPPPNPCMPLSRPIRLVE</sequence>
<dbReference type="Proteomes" id="UP001500603">
    <property type="component" value="Unassembled WGS sequence"/>
</dbReference>
<dbReference type="Pfam" id="PF12833">
    <property type="entry name" value="HTH_18"/>
    <property type="match status" value="1"/>
</dbReference>
<feature type="domain" description="HTH araC/xylS-type" evidence="4">
    <location>
        <begin position="160"/>
        <end position="259"/>
    </location>
</feature>
<evidence type="ECO:0000313" key="5">
    <source>
        <dbReference type="EMBL" id="GAA5047122.1"/>
    </source>
</evidence>
<dbReference type="EMBL" id="BAABJM010000001">
    <property type="protein sequence ID" value="GAA5047122.1"/>
    <property type="molecule type" value="Genomic_DNA"/>
</dbReference>
<protein>
    <recommendedName>
        <fullName evidence="4">HTH araC/xylS-type domain-containing protein</fullName>
    </recommendedName>
</protein>
<gene>
    <name evidence="5" type="ORF">GCM10023318_13210</name>
</gene>
<reference evidence="6" key="1">
    <citation type="journal article" date="2019" name="Int. J. Syst. Evol. Microbiol.">
        <title>The Global Catalogue of Microorganisms (GCM) 10K type strain sequencing project: providing services to taxonomists for standard genome sequencing and annotation.</title>
        <authorList>
            <consortium name="The Broad Institute Genomics Platform"/>
            <consortium name="The Broad Institute Genome Sequencing Center for Infectious Disease"/>
            <person name="Wu L."/>
            <person name="Ma J."/>
        </authorList>
    </citation>
    <scope>NUCLEOTIDE SEQUENCE [LARGE SCALE GENOMIC DNA]</scope>
    <source>
        <strain evidence="6">JCM 18298</strain>
    </source>
</reference>
<organism evidence="5 6">
    <name type="scientific">Nocardia callitridis</name>
    <dbReference type="NCBI Taxonomy" id="648753"/>
    <lineage>
        <taxon>Bacteria</taxon>
        <taxon>Bacillati</taxon>
        <taxon>Actinomycetota</taxon>
        <taxon>Actinomycetes</taxon>
        <taxon>Mycobacteriales</taxon>
        <taxon>Nocardiaceae</taxon>
        <taxon>Nocardia</taxon>
    </lineage>
</organism>
<keyword evidence="6" id="KW-1185">Reference proteome</keyword>